<reference evidence="10" key="2">
    <citation type="submission" date="2025-09" db="UniProtKB">
        <authorList>
            <consortium name="Ensembl"/>
        </authorList>
    </citation>
    <scope>IDENTIFICATION</scope>
</reference>
<evidence type="ECO:0000256" key="5">
    <source>
        <dbReference type="ARBA" id="ARBA00023180"/>
    </source>
</evidence>
<evidence type="ECO:0000256" key="6">
    <source>
        <dbReference type="ARBA" id="ARBA00023228"/>
    </source>
</evidence>
<proteinExistence type="inferred from homology"/>
<name>A0A8C4NF67_EPTBU</name>
<evidence type="ECO:0000256" key="3">
    <source>
        <dbReference type="ARBA" id="ARBA00022729"/>
    </source>
</evidence>
<dbReference type="SUPFAM" id="SSF53474">
    <property type="entry name" value="alpha/beta-Hydrolases"/>
    <property type="match status" value="1"/>
</dbReference>
<dbReference type="Gene3D" id="3.40.50.1820">
    <property type="entry name" value="alpha/beta hydrolase"/>
    <property type="match status" value="1"/>
</dbReference>
<dbReference type="OMA" id="AWHTRRD"/>
<evidence type="ECO:0000256" key="1">
    <source>
        <dbReference type="ARBA" id="ARBA00004371"/>
    </source>
</evidence>
<dbReference type="GO" id="GO:0016790">
    <property type="term" value="F:thiolester hydrolase activity"/>
    <property type="evidence" value="ECO:0007669"/>
    <property type="project" value="UniProtKB-ARBA"/>
</dbReference>
<dbReference type="Proteomes" id="UP000694388">
    <property type="component" value="Unplaced"/>
</dbReference>
<comment type="similarity">
    <text evidence="2">Belongs to the palmitoyl-protein thioesterase family.</text>
</comment>
<keyword evidence="11" id="KW-1185">Reference proteome</keyword>
<dbReference type="PANTHER" id="PTHR11247">
    <property type="entry name" value="PALMITOYL-PROTEIN THIOESTERASE/DOLICHYLDIPHOSPHATASE 1"/>
    <property type="match status" value="1"/>
</dbReference>
<comment type="function">
    <text evidence="9">Catalyzes the cleavage of thioester bonds from S-palmitoyl-CoA or S-palmitoyl-N-acetylcysteamine (unbranched structures) but does not have activity against palmitoylcysteine or palmitoylated proteins, branched structures or bulky head groups. Conversely, hydrolyzes both long and short chain fatty acyl-CoA substrate.</text>
</comment>
<sequence>MCKDRLGFVELWNIKSQQRTTYPGTKVIIVDAFNNNNSLQPMWKQVKGFREKMLPIMRSAQDGVNLICCSQGGLICRAILSTTEAHNVQTFISLAAPQMGQFGGESTWLKGIFPGAYKYVFQFCFTSLGSLLSVCNYWNDPKHQARYRQNNDFLAVLNNETNNPLADEWKHNFLQIQKLILIGGPDDEVISPWQSSFFSFYDTRGRVVDITQQEVYVQDSFGLQSLDRRNGLVVCTVPGVKHREWVHSKRAFDECIAKFLF</sequence>
<dbReference type="InterPro" id="IPR029058">
    <property type="entry name" value="AB_hydrolase_fold"/>
</dbReference>
<comment type="subcellular location">
    <subcellularLocation>
        <location evidence="1">Lysosome</location>
    </subcellularLocation>
</comment>
<keyword evidence="5" id="KW-0325">Glycoprotein</keyword>
<evidence type="ECO:0000313" key="11">
    <source>
        <dbReference type="Proteomes" id="UP000694388"/>
    </source>
</evidence>
<evidence type="ECO:0000256" key="8">
    <source>
        <dbReference type="ARBA" id="ARBA00093223"/>
    </source>
</evidence>
<organism evidence="10 11">
    <name type="scientific">Eptatretus burgeri</name>
    <name type="common">Inshore hagfish</name>
    <dbReference type="NCBI Taxonomy" id="7764"/>
    <lineage>
        <taxon>Eukaryota</taxon>
        <taxon>Metazoa</taxon>
        <taxon>Chordata</taxon>
        <taxon>Craniata</taxon>
        <taxon>Vertebrata</taxon>
        <taxon>Cyclostomata</taxon>
        <taxon>Myxini</taxon>
        <taxon>Myxiniformes</taxon>
        <taxon>Myxinidae</taxon>
        <taxon>Eptatretinae</taxon>
        <taxon>Eptatretus</taxon>
    </lineage>
</organism>
<evidence type="ECO:0000256" key="4">
    <source>
        <dbReference type="ARBA" id="ARBA00022801"/>
    </source>
</evidence>
<accession>A0A8C4NF67</accession>
<evidence type="ECO:0000256" key="7">
    <source>
        <dbReference type="ARBA" id="ARBA00038848"/>
    </source>
</evidence>
<dbReference type="GO" id="GO:0098599">
    <property type="term" value="F:palmitoyl hydrolase activity"/>
    <property type="evidence" value="ECO:0007669"/>
    <property type="project" value="UniProtKB-ARBA"/>
</dbReference>
<dbReference type="AlphaFoldDB" id="A0A8C4NF67"/>
<dbReference type="Pfam" id="PF02089">
    <property type="entry name" value="Palm_thioest"/>
    <property type="match status" value="1"/>
</dbReference>
<dbReference type="GeneTree" id="ENSGT00940000155779"/>
<protein>
    <recommendedName>
        <fullName evidence="7">palmitoyl-CoA hydrolase</fullName>
        <ecNumber evidence="7">3.1.2.2</ecNumber>
    </recommendedName>
</protein>
<evidence type="ECO:0000313" key="10">
    <source>
        <dbReference type="Ensembl" id="ENSEBUP00000005074.1"/>
    </source>
</evidence>
<dbReference type="EC" id="3.1.2.2" evidence="7"/>
<dbReference type="Ensembl" id="ENSEBUT00000005512.1">
    <property type="protein sequence ID" value="ENSEBUP00000005074.1"/>
    <property type="gene ID" value="ENSEBUG00000003497.1"/>
</dbReference>
<keyword evidence="3" id="KW-0732">Signal</keyword>
<evidence type="ECO:0000256" key="2">
    <source>
        <dbReference type="ARBA" id="ARBA00010758"/>
    </source>
</evidence>
<evidence type="ECO:0000256" key="9">
    <source>
        <dbReference type="ARBA" id="ARBA00093353"/>
    </source>
</evidence>
<dbReference type="FunFam" id="3.40.50.1820:FF:000037">
    <property type="entry name" value="Lysosomal thioesterase PPT2 homolog"/>
    <property type="match status" value="1"/>
</dbReference>
<keyword evidence="4" id="KW-0378">Hydrolase</keyword>
<dbReference type="PANTHER" id="PTHR11247:SF27">
    <property type="entry name" value="LYSOSOMAL THIOESTERASE PPT2"/>
    <property type="match status" value="1"/>
</dbReference>
<reference evidence="10" key="1">
    <citation type="submission" date="2025-08" db="UniProtKB">
        <authorList>
            <consortium name="Ensembl"/>
        </authorList>
    </citation>
    <scope>IDENTIFICATION</scope>
</reference>
<keyword evidence="6" id="KW-0458">Lysosome</keyword>
<comment type="catalytic activity">
    <reaction evidence="8">
        <text>S-hexadecanoyl-N-acetylcysteamine + H2O = N-acetylcysteamine + hexadecanoate + H(+)</text>
        <dbReference type="Rhea" id="RHEA:84099"/>
        <dbReference type="ChEBI" id="CHEBI:7896"/>
        <dbReference type="ChEBI" id="CHEBI:15377"/>
        <dbReference type="ChEBI" id="CHEBI:15378"/>
        <dbReference type="ChEBI" id="CHEBI:74410"/>
        <dbReference type="ChEBI" id="CHEBI:233601"/>
    </reaction>
</comment>
<dbReference type="GO" id="GO:0005764">
    <property type="term" value="C:lysosome"/>
    <property type="evidence" value="ECO:0007669"/>
    <property type="project" value="UniProtKB-SubCell"/>
</dbReference>